<evidence type="ECO:0000313" key="1">
    <source>
        <dbReference type="EMBL" id="PKK89655.1"/>
    </source>
</evidence>
<sequence>MIRISGTFSRATTSKIMILIMTMMLLVRFEAVNLLLCLRDAHDPVLELSVSSVCPCPNEKPGLIMLGLNPEHESSGGHHDDSAQWMVQEFGDECLDLLLAYPFPLTLCGTRGISLPGSGSANGFLGSLTDISGSLWDKYLFDMVFDGDDFFCNIHFRQFQSIYQCHWLSSVNLFLQNASFMSALNLSSIVSQISSDDLPVWLENRVGGTILLI</sequence>
<name>A0A2N1PMU6_9BACT</name>
<accession>A0A2N1PMU6</accession>
<dbReference type="EMBL" id="PGXC01000014">
    <property type="protein sequence ID" value="PKK89655.1"/>
    <property type="molecule type" value="Genomic_DNA"/>
</dbReference>
<dbReference type="Proteomes" id="UP000233256">
    <property type="component" value="Unassembled WGS sequence"/>
</dbReference>
<dbReference type="AlphaFoldDB" id="A0A2N1PMU6"/>
<organism evidence="1 2">
    <name type="scientific">Candidatus Wallbacteria bacterium HGW-Wallbacteria-1</name>
    <dbReference type="NCBI Taxonomy" id="2013854"/>
    <lineage>
        <taxon>Bacteria</taxon>
        <taxon>Candidatus Walliibacteriota</taxon>
    </lineage>
</organism>
<reference evidence="1 2" key="1">
    <citation type="journal article" date="2017" name="ISME J.">
        <title>Potential for microbial H2 and metal transformations associated with novel bacteria and archaea in deep terrestrial subsurface sediments.</title>
        <authorList>
            <person name="Hernsdorf A.W."/>
            <person name="Amano Y."/>
            <person name="Miyakawa K."/>
            <person name="Ise K."/>
            <person name="Suzuki Y."/>
            <person name="Anantharaman K."/>
            <person name="Probst A."/>
            <person name="Burstein D."/>
            <person name="Thomas B.C."/>
            <person name="Banfield J.F."/>
        </authorList>
    </citation>
    <scope>NUCLEOTIDE SEQUENCE [LARGE SCALE GENOMIC DNA]</scope>
    <source>
        <strain evidence="1">HGW-Wallbacteria-1</strain>
    </source>
</reference>
<evidence type="ECO:0000313" key="2">
    <source>
        <dbReference type="Proteomes" id="UP000233256"/>
    </source>
</evidence>
<gene>
    <name evidence="1" type="ORF">CVV64_13335</name>
</gene>
<proteinExistence type="predicted"/>
<comment type="caution">
    <text evidence="1">The sequence shown here is derived from an EMBL/GenBank/DDBJ whole genome shotgun (WGS) entry which is preliminary data.</text>
</comment>
<protein>
    <submittedName>
        <fullName evidence="1">Uncharacterized protein</fullName>
    </submittedName>
</protein>